<feature type="transmembrane region" description="Helical" evidence="6">
    <location>
        <begin position="137"/>
        <end position="156"/>
    </location>
</feature>
<evidence type="ECO:0000256" key="5">
    <source>
        <dbReference type="ARBA" id="ARBA00023136"/>
    </source>
</evidence>
<keyword evidence="8" id="KW-1185">Reference proteome</keyword>
<feature type="transmembrane region" description="Helical" evidence="6">
    <location>
        <begin position="74"/>
        <end position="92"/>
    </location>
</feature>
<evidence type="ECO:0000313" key="7">
    <source>
        <dbReference type="EMBL" id="OEJ36010.1"/>
    </source>
</evidence>
<name>A0A1E5Q2W5_9ACTN</name>
<dbReference type="PANTHER" id="PTHR30213:SF0">
    <property type="entry name" value="UPF0761 MEMBRANE PROTEIN YIHY"/>
    <property type="match status" value="1"/>
</dbReference>
<evidence type="ECO:0000256" key="2">
    <source>
        <dbReference type="ARBA" id="ARBA00022475"/>
    </source>
</evidence>
<reference evidence="7 8" key="1">
    <citation type="submission" date="2016-08" db="EMBL/GenBank/DDBJ databases">
        <title>The complete genome of Streptomyces subrutilus 10-1-1.</title>
        <authorList>
            <person name="Chen X."/>
        </authorList>
    </citation>
    <scope>NUCLEOTIDE SEQUENCE [LARGE SCALE GENOMIC DNA]</scope>
    <source>
        <strain evidence="7 8">10-1-1</strain>
    </source>
</reference>
<organism evidence="7 8">
    <name type="scientific">Streptomyces subrutilus</name>
    <dbReference type="NCBI Taxonomy" id="36818"/>
    <lineage>
        <taxon>Bacteria</taxon>
        <taxon>Bacillati</taxon>
        <taxon>Actinomycetota</taxon>
        <taxon>Actinomycetes</taxon>
        <taxon>Kitasatosporales</taxon>
        <taxon>Streptomycetaceae</taxon>
        <taxon>Streptomyces</taxon>
    </lineage>
</organism>
<proteinExistence type="predicted"/>
<feature type="transmembrane region" description="Helical" evidence="6">
    <location>
        <begin position="12"/>
        <end position="32"/>
    </location>
</feature>
<evidence type="ECO:0000256" key="1">
    <source>
        <dbReference type="ARBA" id="ARBA00004651"/>
    </source>
</evidence>
<evidence type="ECO:0000256" key="6">
    <source>
        <dbReference type="SAM" id="Phobius"/>
    </source>
</evidence>
<keyword evidence="2" id="KW-1003">Cell membrane</keyword>
<keyword evidence="5 6" id="KW-0472">Membrane</keyword>
<sequence length="261" mass="27719">MLSVNVLDAATRLAAQCFLTAVPLLFVFGSFAPQGVRNQLLASVRAVFGLKGAADHQLEQVYQSGTQSLQETTGIIGSLMVVLSATAVSRAMQRLCKRAWQVPKGGTKVAPWRWFVWIAVWLAVLVLQAPLRGGFGVGLWLGAPLTLLCQTALWWWSQHLLLAGAVRWPPLLPGAVLTALAVTALSVSAQFYMPAALNRTLAEYGSLGPVFTLLSWLIVVCAAVAVSITVGAVLAQETPLAHRLGTLPARRDAEAVQGGGS</sequence>
<evidence type="ECO:0000256" key="3">
    <source>
        <dbReference type="ARBA" id="ARBA00022692"/>
    </source>
</evidence>
<feature type="transmembrane region" description="Helical" evidence="6">
    <location>
        <begin position="168"/>
        <end position="193"/>
    </location>
</feature>
<keyword evidence="3 6" id="KW-0812">Transmembrane</keyword>
<feature type="transmembrane region" description="Helical" evidence="6">
    <location>
        <begin position="213"/>
        <end position="235"/>
    </location>
</feature>
<accession>A0A1E5Q2W5</accession>
<dbReference type="AlphaFoldDB" id="A0A1E5Q2W5"/>
<evidence type="ECO:0000256" key="4">
    <source>
        <dbReference type="ARBA" id="ARBA00022989"/>
    </source>
</evidence>
<keyword evidence="4 6" id="KW-1133">Transmembrane helix</keyword>
<comment type="caution">
    <text evidence="7">The sequence shown here is derived from an EMBL/GenBank/DDBJ whole genome shotgun (WGS) entry which is preliminary data.</text>
</comment>
<feature type="transmembrane region" description="Helical" evidence="6">
    <location>
        <begin position="112"/>
        <end position="131"/>
    </location>
</feature>
<dbReference type="InterPro" id="IPR017039">
    <property type="entry name" value="Virul_fac_BrkB"/>
</dbReference>
<dbReference type="EMBL" id="MEHK01000001">
    <property type="protein sequence ID" value="OEJ36010.1"/>
    <property type="molecule type" value="Genomic_DNA"/>
</dbReference>
<comment type="subcellular location">
    <subcellularLocation>
        <location evidence="1">Cell membrane</location>
        <topology evidence="1">Multi-pass membrane protein</topology>
    </subcellularLocation>
</comment>
<gene>
    <name evidence="7" type="ORF">BGK67_28130</name>
</gene>
<dbReference type="Proteomes" id="UP000095705">
    <property type="component" value="Unassembled WGS sequence"/>
</dbReference>
<evidence type="ECO:0000313" key="8">
    <source>
        <dbReference type="Proteomes" id="UP000095705"/>
    </source>
</evidence>
<dbReference type="GO" id="GO:0005886">
    <property type="term" value="C:plasma membrane"/>
    <property type="evidence" value="ECO:0007669"/>
    <property type="project" value="UniProtKB-SubCell"/>
</dbReference>
<dbReference type="Pfam" id="PF03631">
    <property type="entry name" value="Virul_fac_BrkB"/>
    <property type="match status" value="1"/>
</dbReference>
<dbReference type="PANTHER" id="PTHR30213">
    <property type="entry name" value="INNER MEMBRANE PROTEIN YHJD"/>
    <property type="match status" value="1"/>
</dbReference>
<protein>
    <submittedName>
        <fullName evidence="7">Uncharacterized protein</fullName>
    </submittedName>
</protein>